<evidence type="ECO:0000313" key="3">
    <source>
        <dbReference type="Proteomes" id="UP000230084"/>
    </source>
</evidence>
<sequence>MAEDTKTLETLLFQLGFSKNEAEVYLGVQKHGKITPAQLAEVTGINRTTVYSLAKELIKRGVIAEDLGQKQRFLIASSADSLAGTVRRKQKELDKEKDVVNQAMAAVQDISRQAQYAVPKIQFITEEKLEDFLYSRSPEWDRSIMETDGLYLGFQEQALAEQYADWIEWYWGRSPKGMKFNLLSNDSEAEKRVAMSTIPDRKMTFWKENIKFSATTWVMGEYVVMFVLSSSPQYLVEIKDARFAENQRALFKAILEELIVKQNK</sequence>
<dbReference type="EMBL" id="PCYM01000006">
    <property type="protein sequence ID" value="PIR47476.1"/>
    <property type="molecule type" value="Genomic_DNA"/>
</dbReference>
<name>A0A2H0RM15_9BACT</name>
<feature type="domain" description="Transcription regulator TrmB N-terminal" evidence="1">
    <location>
        <begin position="14"/>
        <end position="73"/>
    </location>
</feature>
<dbReference type="PANTHER" id="PTHR34293">
    <property type="entry name" value="HTH-TYPE TRANSCRIPTIONAL REGULATOR TRMBL2"/>
    <property type="match status" value="1"/>
</dbReference>
<dbReference type="InterPro" id="IPR036390">
    <property type="entry name" value="WH_DNA-bd_sf"/>
</dbReference>
<dbReference type="InterPro" id="IPR036388">
    <property type="entry name" value="WH-like_DNA-bd_sf"/>
</dbReference>
<dbReference type="InterPro" id="IPR051797">
    <property type="entry name" value="TrmB-like"/>
</dbReference>
<dbReference type="InterPro" id="IPR002831">
    <property type="entry name" value="Tscrpt_reg_TrmB_N"/>
</dbReference>
<gene>
    <name evidence="2" type="ORF">COV06_03405</name>
</gene>
<accession>A0A2H0RM15</accession>
<dbReference type="SUPFAM" id="SSF46785">
    <property type="entry name" value="Winged helix' DNA-binding domain"/>
    <property type="match status" value="1"/>
</dbReference>
<dbReference type="Pfam" id="PF01978">
    <property type="entry name" value="TrmB"/>
    <property type="match status" value="1"/>
</dbReference>
<dbReference type="PANTHER" id="PTHR34293:SF1">
    <property type="entry name" value="HTH-TYPE TRANSCRIPTIONAL REGULATOR TRMBL2"/>
    <property type="match status" value="1"/>
</dbReference>
<protein>
    <recommendedName>
        <fullName evidence="1">Transcription regulator TrmB N-terminal domain-containing protein</fullName>
    </recommendedName>
</protein>
<evidence type="ECO:0000259" key="1">
    <source>
        <dbReference type="Pfam" id="PF01978"/>
    </source>
</evidence>
<reference evidence="2 3" key="1">
    <citation type="submission" date="2017-09" db="EMBL/GenBank/DDBJ databases">
        <title>Depth-based differentiation of microbial function through sediment-hosted aquifers and enrichment of novel symbionts in the deep terrestrial subsurface.</title>
        <authorList>
            <person name="Probst A.J."/>
            <person name="Ladd B."/>
            <person name="Jarett J.K."/>
            <person name="Geller-Mcgrath D.E."/>
            <person name="Sieber C.M."/>
            <person name="Emerson J.B."/>
            <person name="Anantharaman K."/>
            <person name="Thomas B.C."/>
            <person name="Malmstrom R."/>
            <person name="Stieglmeier M."/>
            <person name="Klingl A."/>
            <person name="Woyke T."/>
            <person name="Ryan C.M."/>
            <person name="Banfield J.F."/>
        </authorList>
    </citation>
    <scope>NUCLEOTIDE SEQUENCE [LARGE SCALE GENOMIC DNA]</scope>
    <source>
        <strain evidence="2">CG10_big_fil_rev_8_21_14_0_10_50_16</strain>
    </source>
</reference>
<organism evidence="2 3">
    <name type="scientific">Candidatus Uhrbacteria bacterium CG10_big_fil_rev_8_21_14_0_10_50_16</name>
    <dbReference type="NCBI Taxonomy" id="1975039"/>
    <lineage>
        <taxon>Bacteria</taxon>
        <taxon>Candidatus Uhriibacteriota</taxon>
    </lineage>
</organism>
<dbReference type="Gene3D" id="1.10.10.10">
    <property type="entry name" value="Winged helix-like DNA-binding domain superfamily/Winged helix DNA-binding domain"/>
    <property type="match status" value="1"/>
</dbReference>
<comment type="caution">
    <text evidence="2">The sequence shown here is derived from an EMBL/GenBank/DDBJ whole genome shotgun (WGS) entry which is preliminary data.</text>
</comment>
<evidence type="ECO:0000313" key="2">
    <source>
        <dbReference type="EMBL" id="PIR47476.1"/>
    </source>
</evidence>
<dbReference type="AlphaFoldDB" id="A0A2H0RM15"/>
<proteinExistence type="predicted"/>
<dbReference type="Proteomes" id="UP000230084">
    <property type="component" value="Unassembled WGS sequence"/>
</dbReference>